<protein>
    <submittedName>
        <fullName evidence="3">Cyclin-dependent kinases regulatory subunit 1</fullName>
    </submittedName>
</protein>
<evidence type="ECO:0000256" key="2">
    <source>
        <dbReference type="ARBA" id="ARBA00011253"/>
    </source>
</evidence>
<dbReference type="InterPro" id="IPR000789">
    <property type="entry name" value="Cyclin-dep_kinase_reg-sub"/>
</dbReference>
<feature type="non-terminal residue" evidence="3">
    <location>
        <position position="1"/>
    </location>
</feature>
<name>A0AAD1S1S7_PELCU</name>
<dbReference type="SUPFAM" id="SSF55637">
    <property type="entry name" value="Cell cycle regulatory proteins"/>
    <property type="match status" value="1"/>
</dbReference>
<evidence type="ECO:0000313" key="4">
    <source>
        <dbReference type="Proteomes" id="UP001295444"/>
    </source>
</evidence>
<comment type="subunit">
    <text evidence="2">Forms a homohexamer that can probably bind six kinase subunits.</text>
</comment>
<keyword evidence="4" id="KW-1185">Reference proteome</keyword>
<evidence type="ECO:0000256" key="1">
    <source>
        <dbReference type="ARBA" id="ARBA00002449"/>
    </source>
</evidence>
<organism evidence="3 4">
    <name type="scientific">Pelobates cultripes</name>
    <name type="common">Western spadefoot toad</name>
    <dbReference type="NCBI Taxonomy" id="61616"/>
    <lineage>
        <taxon>Eukaryota</taxon>
        <taxon>Metazoa</taxon>
        <taxon>Chordata</taxon>
        <taxon>Craniata</taxon>
        <taxon>Vertebrata</taxon>
        <taxon>Euteleostomi</taxon>
        <taxon>Amphibia</taxon>
        <taxon>Batrachia</taxon>
        <taxon>Anura</taxon>
        <taxon>Pelobatoidea</taxon>
        <taxon>Pelobatidae</taxon>
        <taxon>Pelobates</taxon>
    </lineage>
</organism>
<comment type="function">
    <text evidence="1">Binds to the catalytic subunit of the cyclin dependent kinases and is essential for their biological function.</text>
</comment>
<reference evidence="3" key="1">
    <citation type="submission" date="2022-03" db="EMBL/GenBank/DDBJ databases">
        <authorList>
            <person name="Alioto T."/>
            <person name="Alioto T."/>
            <person name="Gomez Garrido J."/>
        </authorList>
    </citation>
    <scope>NUCLEOTIDE SEQUENCE</scope>
</reference>
<dbReference type="EMBL" id="OW240915">
    <property type="protein sequence ID" value="CAH2286065.1"/>
    <property type="molecule type" value="Genomic_DNA"/>
</dbReference>
<dbReference type="GO" id="GO:0016538">
    <property type="term" value="F:cyclin-dependent protein serine/threonine kinase regulator activity"/>
    <property type="evidence" value="ECO:0007669"/>
    <property type="project" value="InterPro"/>
</dbReference>
<dbReference type="AlphaFoldDB" id="A0AAD1S1S7"/>
<dbReference type="Gene3D" id="3.30.170.10">
    <property type="entry name" value="Cyclin-dependent kinase, regulatory subunit"/>
    <property type="match status" value="1"/>
</dbReference>
<evidence type="ECO:0000313" key="3">
    <source>
        <dbReference type="EMBL" id="CAH2286065.1"/>
    </source>
</evidence>
<gene>
    <name evidence="3" type="ORF">PECUL_23A017186</name>
</gene>
<dbReference type="Proteomes" id="UP001295444">
    <property type="component" value="Chromosome 04"/>
</dbReference>
<accession>A0AAD1S1S7</accession>
<dbReference type="InterPro" id="IPR036858">
    <property type="entry name" value="Cyclin-dep_kinase_reg-sub_sf"/>
</dbReference>
<dbReference type="Pfam" id="PF01111">
    <property type="entry name" value="CKS"/>
    <property type="match status" value="1"/>
</dbReference>
<sequence length="98" mass="11617">DIAKIFPKTPLMSETEWRNLGCQQSQDRVHYMIQEPEPQHHTVSKDFAKEDLRSYIMAILVGYIRAPQILCKFSSDFIGRCRITFFISRQNDFHQDPR</sequence>
<proteinExistence type="predicted"/>